<comment type="caution">
    <text evidence="5">The sequence shown here is derived from an EMBL/GenBank/DDBJ whole genome shotgun (WGS) entry which is preliminary data.</text>
</comment>
<protein>
    <recommendedName>
        <fullName evidence="4">Protein KTI12 homolog</fullName>
    </recommendedName>
</protein>
<evidence type="ECO:0000256" key="3">
    <source>
        <dbReference type="ARBA" id="ARBA00025768"/>
    </source>
</evidence>
<keyword evidence="6" id="KW-1185">Reference proteome</keyword>
<accession>A0A2A2J7D2</accession>
<dbReference type="PANTHER" id="PTHR12435">
    <property type="match status" value="1"/>
</dbReference>
<dbReference type="AlphaFoldDB" id="A0A2A2J7D2"/>
<dbReference type="OrthoDB" id="9972657at2759"/>
<dbReference type="Pfam" id="PF08433">
    <property type="entry name" value="KTI12"/>
    <property type="match status" value="1"/>
</dbReference>
<keyword evidence="2" id="KW-0067">ATP-binding</keyword>
<evidence type="ECO:0000313" key="6">
    <source>
        <dbReference type="Proteomes" id="UP000218231"/>
    </source>
</evidence>
<dbReference type="Gene3D" id="3.40.50.300">
    <property type="entry name" value="P-loop containing nucleotide triphosphate hydrolases"/>
    <property type="match status" value="1"/>
</dbReference>
<dbReference type="GO" id="GO:0005524">
    <property type="term" value="F:ATP binding"/>
    <property type="evidence" value="ECO:0007669"/>
    <property type="project" value="UniProtKB-KW"/>
</dbReference>
<dbReference type="InterPro" id="IPR027417">
    <property type="entry name" value="P-loop_NTPase"/>
</dbReference>
<gene>
    <name evidence="5" type="ORF">WR25_02293</name>
</gene>
<dbReference type="EMBL" id="LIAE01010633">
    <property type="protein sequence ID" value="PAV57543.1"/>
    <property type="molecule type" value="Genomic_DNA"/>
</dbReference>
<name>A0A2A2J7D2_9BILA</name>
<reference evidence="5 6" key="1">
    <citation type="journal article" date="2017" name="Curr. Biol.">
        <title>Genome architecture and evolution of a unichromosomal asexual nematode.</title>
        <authorList>
            <person name="Fradin H."/>
            <person name="Zegar C."/>
            <person name="Gutwein M."/>
            <person name="Lucas J."/>
            <person name="Kovtun M."/>
            <person name="Corcoran D."/>
            <person name="Baugh L.R."/>
            <person name="Kiontke K."/>
            <person name="Gunsalus K."/>
            <person name="Fitch D.H."/>
            <person name="Piano F."/>
        </authorList>
    </citation>
    <scope>NUCLEOTIDE SEQUENCE [LARGE SCALE GENOMIC DNA]</scope>
    <source>
        <strain evidence="5">PF1309</strain>
    </source>
</reference>
<evidence type="ECO:0000313" key="5">
    <source>
        <dbReference type="EMBL" id="PAV57543.1"/>
    </source>
</evidence>
<evidence type="ECO:0000256" key="2">
    <source>
        <dbReference type="ARBA" id="ARBA00022840"/>
    </source>
</evidence>
<sequence length="302" mass="34232">MPLLVVSGYPSSGKSTIVAKILEHLTSKQKKIVVVTDDECTTFSRSDYNDARKEKDLRSFVRSAVQKYLNKDTVVICDSLNYIKGYRYELFCVAKGCKTTYAVLQITPPEAVCEWLNTQKEEHQRYPAGKIADLLMRYEKPDPRNRWDSQLFEIKIGSAERSMPDISNNDDMSVDLEYPSPKYAEIPLDEIYQWLCEGKELSENLSTQSQPLAPTNFLHDLDRVTQDVVSTISEAQRSAVVGQNIVIPQAEAGSNELKIGKVRSVAELTRLRRQFISFSKMNPINDKAKIASLFVNFLNSTT</sequence>
<evidence type="ECO:0000256" key="4">
    <source>
        <dbReference type="ARBA" id="ARBA00026170"/>
    </source>
</evidence>
<dbReference type="Proteomes" id="UP000218231">
    <property type="component" value="Unassembled WGS sequence"/>
</dbReference>
<dbReference type="InterPro" id="IPR013641">
    <property type="entry name" value="KTI12/PSTK"/>
</dbReference>
<dbReference type="STRING" id="2018661.A0A2A2J7D2"/>
<proteinExistence type="inferred from homology"/>
<comment type="similarity">
    <text evidence="3">Belongs to the KTI12 family.</text>
</comment>
<keyword evidence="1" id="KW-0547">Nucleotide-binding</keyword>
<dbReference type="SUPFAM" id="SSF52540">
    <property type="entry name" value="P-loop containing nucleoside triphosphate hydrolases"/>
    <property type="match status" value="1"/>
</dbReference>
<organism evidence="5 6">
    <name type="scientific">Diploscapter pachys</name>
    <dbReference type="NCBI Taxonomy" id="2018661"/>
    <lineage>
        <taxon>Eukaryota</taxon>
        <taxon>Metazoa</taxon>
        <taxon>Ecdysozoa</taxon>
        <taxon>Nematoda</taxon>
        <taxon>Chromadorea</taxon>
        <taxon>Rhabditida</taxon>
        <taxon>Rhabditina</taxon>
        <taxon>Rhabditomorpha</taxon>
        <taxon>Rhabditoidea</taxon>
        <taxon>Rhabditidae</taxon>
        <taxon>Diploscapter</taxon>
    </lineage>
</organism>
<evidence type="ECO:0000256" key="1">
    <source>
        <dbReference type="ARBA" id="ARBA00022741"/>
    </source>
</evidence>